<feature type="region of interest" description="Disordered" evidence="1">
    <location>
        <begin position="39"/>
        <end position="63"/>
    </location>
</feature>
<accession>A0A8S5UWJ0</accession>
<organism evidence="2">
    <name type="scientific">Myoviridae sp. ctj4n23</name>
    <dbReference type="NCBI Taxonomy" id="2825159"/>
    <lineage>
        <taxon>Viruses</taxon>
        <taxon>Duplodnaviria</taxon>
        <taxon>Heunggongvirae</taxon>
        <taxon>Uroviricota</taxon>
        <taxon>Caudoviricetes</taxon>
    </lineage>
</organism>
<dbReference type="GO" id="GO:0016301">
    <property type="term" value="F:kinase activity"/>
    <property type="evidence" value="ECO:0007669"/>
    <property type="project" value="UniProtKB-KW"/>
</dbReference>
<sequence>MSRICKTCGSLFKATGNEQECPTCKEGFNDIMSIIKGKDRTETVKDSKKTEAPPTTPEPSPKMTTCKVCGKEFEQTGKGRPAVNCPECREALKHEPKATAKVRHIEPDPKATPTVVVATDEDKAKQYGKIDTAPVVPDTASTGVSVADGKPTDTMNDAVHHPQHYTLPGLTIESVDVIRAVLTPEEFKGWCKGNALKYSLRAGRKDPAKEVQDLAKAGVFLSWITRE</sequence>
<evidence type="ECO:0000256" key="1">
    <source>
        <dbReference type="SAM" id="MobiDB-lite"/>
    </source>
</evidence>
<protein>
    <submittedName>
        <fullName evidence="2">Nucelotide kinase</fullName>
    </submittedName>
</protein>
<feature type="compositionally biased region" description="Basic and acidic residues" evidence="1">
    <location>
        <begin position="39"/>
        <end position="51"/>
    </location>
</feature>
<name>A0A8S5UWJ0_9CAUD</name>
<dbReference type="EMBL" id="BK016156">
    <property type="protein sequence ID" value="DAF98845.1"/>
    <property type="molecule type" value="Genomic_DNA"/>
</dbReference>
<dbReference type="Pfam" id="PF11753">
    <property type="entry name" value="DUF3310"/>
    <property type="match status" value="1"/>
</dbReference>
<proteinExistence type="predicted"/>
<keyword evidence="2" id="KW-0418">Kinase</keyword>
<dbReference type="InterPro" id="IPR021739">
    <property type="entry name" value="SaV-like"/>
</dbReference>
<evidence type="ECO:0000313" key="2">
    <source>
        <dbReference type="EMBL" id="DAF98845.1"/>
    </source>
</evidence>
<reference evidence="2" key="1">
    <citation type="journal article" date="2021" name="Proc. Natl. Acad. Sci. U.S.A.">
        <title>A Catalog of Tens of Thousands of Viruses from Human Metagenomes Reveals Hidden Associations with Chronic Diseases.</title>
        <authorList>
            <person name="Tisza M.J."/>
            <person name="Buck C.B."/>
        </authorList>
    </citation>
    <scope>NUCLEOTIDE SEQUENCE</scope>
    <source>
        <strain evidence="2">Ctj4n23</strain>
    </source>
</reference>
<keyword evidence="2" id="KW-0808">Transferase</keyword>